<dbReference type="EnsemblPlants" id="KEH22002">
    <property type="protein sequence ID" value="KEH22002"/>
    <property type="gene ID" value="MTR_7g028955"/>
</dbReference>
<organism evidence="1 3">
    <name type="scientific">Medicago truncatula</name>
    <name type="common">Barrel medic</name>
    <name type="synonym">Medicago tribuloides</name>
    <dbReference type="NCBI Taxonomy" id="3880"/>
    <lineage>
        <taxon>Eukaryota</taxon>
        <taxon>Viridiplantae</taxon>
        <taxon>Streptophyta</taxon>
        <taxon>Embryophyta</taxon>
        <taxon>Tracheophyta</taxon>
        <taxon>Spermatophyta</taxon>
        <taxon>Magnoliopsida</taxon>
        <taxon>eudicotyledons</taxon>
        <taxon>Gunneridae</taxon>
        <taxon>Pentapetalae</taxon>
        <taxon>rosids</taxon>
        <taxon>fabids</taxon>
        <taxon>Fabales</taxon>
        <taxon>Fabaceae</taxon>
        <taxon>Papilionoideae</taxon>
        <taxon>50 kb inversion clade</taxon>
        <taxon>NPAAA clade</taxon>
        <taxon>Hologalegina</taxon>
        <taxon>IRL clade</taxon>
        <taxon>Trifolieae</taxon>
        <taxon>Medicago</taxon>
    </lineage>
</organism>
<evidence type="ECO:0000313" key="3">
    <source>
        <dbReference type="Proteomes" id="UP000002051"/>
    </source>
</evidence>
<reference evidence="1 3" key="1">
    <citation type="journal article" date="2011" name="Nature">
        <title>The Medicago genome provides insight into the evolution of rhizobial symbioses.</title>
        <authorList>
            <person name="Young N.D."/>
            <person name="Debelle F."/>
            <person name="Oldroyd G.E."/>
            <person name="Geurts R."/>
            <person name="Cannon S.B."/>
            <person name="Udvardi M.K."/>
            <person name="Benedito V.A."/>
            <person name="Mayer K.F."/>
            <person name="Gouzy J."/>
            <person name="Schoof H."/>
            <person name="Van de Peer Y."/>
            <person name="Proost S."/>
            <person name="Cook D.R."/>
            <person name="Meyers B.C."/>
            <person name="Spannagl M."/>
            <person name="Cheung F."/>
            <person name="De Mita S."/>
            <person name="Krishnakumar V."/>
            <person name="Gundlach H."/>
            <person name="Zhou S."/>
            <person name="Mudge J."/>
            <person name="Bharti A.K."/>
            <person name="Murray J.D."/>
            <person name="Naoumkina M.A."/>
            <person name="Rosen B."/>
            <person name="Silverstein K.A."/>
            <person name="Tang H."/>
            <person name="Rombauts S."/>
            <person name="Zhao P.X."/>
            <person name="Zhou P."/>
            <person name="Barbe V."/>
            <person name="Bardou P."/>
            <person name="Bechner M."/>
            <person name="Bellec A."/>
            <person name="Berger A."/>
            <person name="Berges H."/>
            <person name="Bidwell S."/>
            <person name="Bisseling T."/>
            <person name="Choisne N."/>
            <person name="Couloux A."/>
            <person name="Denny R."/>
            <person name="Deshpande S."/>
            <person name="Dai X."/>
            <person name="Doyle J.J."/>
            <person name="Dudez A.M."/>
            <person name="Farmer A.D."/>
            <person name="Fouteau S."/>
            <person name="Franken C."/>
            <person name="Gibelin C."/>
            <person name="Gish J."/>
            <person name="Goldstein S."/>
            <person name="Gonzalez A.J."/>
            <person name="Green P.J."/>
            <person name="Hallab A."/>
            <person name="Hartog M."/>
            <person name="Hua A."/>
            <person name="Humphray S.J."/>
            <person name="Jeong D.H."/>
            <person name="Jing Y."/>
            <person name="Jocker A."/>
            <person name="Kenton S.M."/>
            <person name="Kim D.J."/>
            <person name="Klee K."/>
            <person name="Lai H."/>
            <person name="Lang C."/>
            <person name="Lin S."/>
            <person name="Macmil S.L."/>
            <person name="Magdelenat G."/>
            <person name="Matthews L."/>
            <person name="McCorrison J."/>
            <person name="Monaghan E.L."/>
            <person name="Mun J.H."/>
            <person name="Najar F.Z."/>
            <person name="Nicholson C."/>
            <person name="Noirot C."/>
            <person name="O'Bleness M."/>
            <person name="Paule C.R."/>
            <person name="Poulain J."/>
            <person name="Prion F."/>
            <person name="Qin B."/>
            <person name="Qu C."/>
            <person name="Retzel E.F."/>
            <person name="Riddle C."/>
            <person name="Sallet E."/>
            <person name="Samain S."/>
            <person name="Samson N."/>
            <person name="Sanders I."/>
            <person name="Saurat O."/>
            <person name="Scarpelli C."/>
            <person name="Schiex T."/>
            <person name="Segurens B."/>
            <person name="Severin A.J."/>
            <person name="Sherrier D.J."/>
            <person name="Shi R."/>
            <person name="Sims S."/>
            <person name="Singer S.R."/>
            <person name="Sinharoy S."/>
            <person name="Sterck L."/>
            <person name="Viollet A."/>
            <person name="Wang B.B."/>
            <person name="Wang K."/>
            <person name="Wang M."/>
            <person name="Wang X."/>
            <person name="Warfsmann J."/>
            <person name="Weissenbach J."/>
            <person name="White D.D."/>
            <person name="White J.D."/>
            <person name="Wiley G.B."/>
            <person name="Wincker P."/>
            <person name="Xing Y."/>
            <person name="Yang L."/>
            <person name="Yao Z."/>
            <person name="Ying F."/>
            <person name="Zhai J."/>
            <person name="Zhou L."/>
            <person name="Zuber A."/>
            <person name="Denarie J."/>
            <person name="Dixon R.A."/>
            <person name="May G.D."/>
            <person name="Schwartz D.C."/>
            <person name="Rogers J."/>
            <person name="Quetier F."/>
            <person name="Town C.D."/>
            <person name="Roe B.A."/>
        </authorList>
    </citation>
    <scope>NUCLEOTIDE SEQUENCE [LARGE SCALE GENOMIC DNA]</scope>
    <source>
        <strain evidence="1">A17</strain>
        <strain evidence="2 3">cv. Jemalong A17</strain>
    </source>
</reference>
<protein>
    <submittedName>
        <fullName evidence="1 2">Uncharacterized protein</fullName>
    </submittedName>
</protein>
<dbReference type="Proteomes" id="UP000002051">
    <property type="component" value="Unassembled WGS sequence"/>
</dbReference>
<evidence type="ECO:0000313" key="2">
    <source>
        <dbReference type="EnsemblPlants" id="KEH22002"/>
    </source>
</evidence>
<gene>
    <name evidence="1" type="ordered locus">MTR_7g028955</name>
</gene>
<dbReference type="HOGENOM" id="CLU_1770823_0_0_1"/>
<reference evidence="1 3" key="2">
    <citation type="journal article" date="2014" name="BMC Genomics">
        <title>An improved genome release (version Mt4.0) for the model legume Medicago truncatula.</title>
        <authorList>
            <person name="Tang H."/>
            <person name="Krishnakumar V."/>
            <person name="Bidwell S."/>
            <person name="Rosen B."/>
            <person name="Chan A."/>
            <person name="Zhou S."/>
            <person name="Gentzbittel L."/>
            <person name="Childs K.L."/>
            <person name="Yandell M."/>
            <person name="Gundlach H."/>
            <person name="Mayer K.F."/>
            <person name="Schwartz D.C."/>
            <person name="Town C.D."/>
        </authorList>
    </citation>
    <scope>GENOME REANNOTATION</scope>
    <source>
        <strain evidence="1">A17</strain>
        <strain evidence="2 3">cv. Jemalong A17</strain>
    </source>
</reference>
<dbReference type="AlphaFoldDB" id="A0A072TX45"/>
<evidence type="ECO:0000313" key="1">
    <source>
        <dbReference type="EMBL" id="KEH22002.1"/>
    </source>
</evidence>
<dbReference type="EMBL" id="CM001223">
    <property type="protein sequence ID" value="KEH22002.1"/>
    <property type="molecule type" value="Genomic_DNA"/>
</dbReference>
<reference evidence="2" key="3">
    <citation type="submission" date="2015-04" db="UniProtKB">
        <authorList>
            <consortium name="EnsemblPlants"/>
        </authorList>
    </citation>
    <scope>IDENTIFICATION</scope>
    <source>
        <strain evidence="2">cv. Jemalong A17</strain>
    </source>
</reference>
<proteinExistence type="predicted"/>
<accession>A0A072TX45</accession>
<name>A0A072TX45_MEDTR</name>
<sequence>MKKISKESYIRREQSSYQINYVVEYKVEDPNTQGFENRALKRKLRGVRPMFYCRPEYHQRKQSQTSANMVETVDSLMIGKLMVRYKAQRSSPEIHNAPNECKMLSYGCRLHSCESGDNRIGDPILKTIECRKVHEKARRLLEFEIDP</sequence>
<keyword evidence="3" id="KW-1185">Reference proteome</keyword>